<dbReference type="InterPro" id="IPR011545">
    <property type="entry name" value="DEAD/DEAH_box_helicase_dom"/>
</dbReference>
<proteinExistence type="inferred from homology"/>
<dbReference type="InterPro" id="IPR006555">
    <property type="entry name" value="ATP-dep_Helicase_C"/>
</dbReference>
<keyword evidence="10" id="KW-0347">Helicase</keyword>
<dbReference type="EMBL" id="JBIRYI010000001">
    <property type="protein sequence ID" value="MFI2485792.1"/>
    <property type="molecule type" value="Genomic_DNA"/>
</dbReference>
<sequence length="702" mass="73916">MSVVRPRIDRVTSLSDAPATSTDSAEIPEVEELLDLAVGQLGGGRRDGQHAMAVAVGEAIDKGEHLLVQAGTGTGKSLGYLVPAVRHAVAAQSKVIVSTATLALQRQVITRDLPLVAKAVAPALPREPRVALLKGWHNYLCVHKVGGGYPEDEATLFDLPGGEDHPKTEEASGGAARGRRRDDGATLADHVRRLHEWASETDSGDRDDLVPGVPERAWRQVSVTAMECLGGKCPMLAECFPDKARAAAREADVVVTNHAMLGIAATGSPGVLPEHDVVVVDEAHELTDRVTSSATVDLSMASVESAARLARRHAGTNTDNLDAAAQNLGTLLVTAPAERFPSGLPDELRTAVGAVRDAAREVLSTLKPEAGGKGAKAKDAGQPDPGLKMAQGAMLQLFETAERMASQDTTADVLWCSRPDNGWGGFGDNVTRLHAAPLHVAGLIRTHLLGESTGVFTSATLALGGTFDAVAGTLGLKGEDAPPWHGLDAGSPFDYPKQGILYIARHLPAPGREPTTEAQLDEIAELITAAGGRTLGLFSSRRAANAAAEAMRERLDFPILAQGDDQLPTLVREFADDPATCLFGTLSLWQGVDVPGPSNQLVLIDRIPFPRPDDPVKAARARAVEQAGGNGFMAVSAQHAALLLAQGAGRLVRSMDDRGVVAVLDPRLATARYASFLTRSMPGFWPTTDPKLVRAALARLDT</sequence>
<evidence type="ECO:0000256" key="5">
    <source>
        <dbReference type="ARBA" id="ARBA00038058"/>
    </source>
</evidence>
<dbReference type="GO" id="GO:0016787">
    <property type="term" value="F:hydrolase activity"/>
    <property type="evidence" value="ECO:0007669"/>
    <property type="project" value="UniProtKB-KW"/>
</dbReference>
<dbReference type="Pfam" id="PF13307">
    <property type="entry name" value="Helicase_C_2"/>
    <property type="match status" value="1"/>
</dbReference>
<keyword evidence="3 10" id="KW-0378">Hydrolase</keyword>
<evidence type="ECO:0000256" key="7">
    <source>
        <dbReference type="ARBA" id="ARBA00048954"/>
    </source>
</evidence>
<dbReference type="SMART" id="SM00487">
    <property type="entry name" value="DEXDc"/>
    <property type="match status" value="1"/>
</dbReference>
<dbReference type="EC" id="5.6.2.3" evidence="6"/>
<keyword evidence="11" id="KW-1185">Reference proteome</keyword>
<dbReference type="Gene3D" id="3.40.50.300">
    <property type="entry name" value="P-loop containing nucleotide triphosphate hydrolases"/>
    <property type="match status" value="2"/>
</dbReference>
<keyword evidence="4" id="KW-0067">ATP-binding</keyword>
<evidence type="ECO:0000256" key="3">
    <source>
        <dbReference type="ARBA" id="ARBA00022801"/>
    </source>
</evidence>
<evidence type="ECO:0000256" key="8">
    <source>
        <dbReference type="SAM" id="MobiDB-lite"/>
    </source>
</evidence>
<dbReference type="PANTHER" id="PTHR11472">
    <property type="entry name" value="DNA REPAIR DEAD HELICASE RAD3/XP-D SUBFAMILY MEMBER"/>
    <property type="match status" value="1"/>
</dbReference>
<organism evidence="10 11">
    <name type="scientific">Promicromonospora kroppenstedtii</name>
    <dbReference type="NCBI Taxonomy" id="440482"/>
    <lineage>
        <taxon>Bacteria</taxon>
        <taxon>Bacillati</taxon>
        <taxon>Actinomycetota</taxon>
        <taxon>Actinomycetes</taxon>
        <taxon>Micrococcales</taxon>
        <taxon>Promicromonosporaceae</taxon>
        <taxon>Promicromonospora</taxon>
    </lineage>
</organism>
<feature type="domain" description="Helicase ATP-binding" evidence="9">
    <location>
        <begin position="35"/>
        <end position="344"/>
    </location>
</feature>
<keyword evidence="2" id="KW-0547">Nucleotide-binding</keyword>
<dbReference type="InterPro" id="IPR014001">
    <property type="entry name" value="Helicase_ATP-bd"/>
</dbReference>
<dbReference type="SUPFAM" id="SSF52540">
    <property type="entry name" value="P-loop containing nucleoside triphosphate hydrolases"/>
    <property type="match status" value="1"/>
</dbReference>
<gene>
    <name evidence="10" type="ORF">ACH47X_02725</name>
</gene>
<feature type="region of interest" description="Disordered" evidence="8">
    <location>
        <begin position="160"/>
        <end position="183"/>
    </location>
</feature>
<evidence type="ECO:0000313" key="11">
    <source>
        <dbReference type="Proteomes" id="UP001611580"/>
    </source>
</evidence>
<dbReference type="SMART" id="SM00491">
    <property type="entry name" value="HELICc2"/>
    <property type="match status" value="1"/>
</dbReference>
<comment type="catalytic activity">
    <reaction evidence="7">
        <text>ATP + H2O = ADP + phosphate + H(+)</text>
        <dbReference type="Rhea" id="RHEA:13065"/>
        <dbReference type="ChEBI" id="CHEBI:15377"/>
        <dbReference type="ChEBI" id="CHEBI:15378"/>
        <dbReference type="ChEBI" id="CHEBI:30616"/>
        <dbReference type="ChEBI" id="CHEBI:43474"/>
        <dbReference type="ChEBI" id="CHEBI:456216"/>
        <dbReference type="EC" id="5.6.2.3"/>
    </reaction>
</comment>
<comment type="cofactor">
    <cofactor evidence="1">
        <name>[4Fe-4S] cluster</name>
        <dbReference type="ChEBI" id="CHEBI:49883"/>
    </cofactor>
</comment>
<reference evidence="10 11" key="1">
    <citation type="submission" date="2024-10" db="EMBL/GenBank/DDBJ databases">
        <title>The Natural Products Discovery Center: Release of the First 8490 Sequenced Strains for Exploring Actinobacteria Biosynthetic Diversity.</title>
        <authorList>
            <person name="Kalkreuter E."/>
            <person name="Kautsar S.A."/>
            <person name="Yang D."/>
            <person name="Bader C.D."/>
            <person name="Teijaro C.N."/>
            <person name="Fluegel L."/>
            <person name="Davis C.M."/>
            <person name="Simpson J.R."/>
            <person name="Lauterbach L."/>
            <person name="Steele A.D."/>
            <person name="Gui C."/>
            <person name="Meng S."/>
            <person name="Li G."/>
            <person name="Viehrig K."/>
            <person name="Ye F."/>
            <person name="Su P."/>
            <person name="Kiefer A.F."/>
            <person name="Nichols A."/>
            <person name="Cepeda A.J."/>
            <person name="Yan W."/>
            <person name="Fan B."/>
            <person name="Jiang Y."/>
            <person name="Adhikari A."/>
            <person name="Zheng C.-J."/>
            <person name="Schuster L."/>
            <person name="Cowan T.M."/>
            <person name="Smanski M.J."/>
            <person name="Chevrette M.G."/>
            <person name="De Carvalho L.P.S."/>
            <person name="Shen B."/>
        </authorList>
    </citation>
    <scope>NUCLEOTIDE SEQUENCE [LARGE SCALE GENOMIC DNA]</scope>
    <source>
        <strain evidence="10 11">NPDC019481</strain>
    </source>
</reference>
<evidence type="ECO:0000313" key="10">
    <source>
        <dbReference type="EMBL" id="MFI2485792.1"/>
    </source>
</evidence>
<name>A0ABW7XE69_9MICO</name>
<evidence type="ECO:0000256" key="2">
    <source>
        <dbReference type="ARBA" id="ARBA00022741"/>
    </source>
</evidence>
<dbReference type="Pfam" id="PF00270">
    <property type="entry name" value="DEAD"/>
    <property type="match status" value="1"/>
</dbReference>
<protein>
    <recommendedName>
        <fullName evidence="6">DNA 5'-3' helicase</fullName>
        <ecNumber evidence="6">5.6.2.3</ecNumber>
    </recommendedName>
</protein>
<accession>A0ABW7XE69</accession>
<evidence type="ECO:0000256" key="4">
    <source>
        <dbReference type="ARBA" id="ARBA00022840"/>
    </source>
</evidence>
<dbReference type="InterPro" id="IPR014013">
    <property type="entry name" value="Helic_SF1/SF2_ATP-bd_DinG/Rad3"/>
</dbReference>
<dbReference type="InterPro" id="IPR045028">
    <property type="entry name" value="DinG/Rad3-like"/>
</dbReference>
<comment type="similarity">
    <text evidence="5">Belongs to the helicase family. DinG subfamily.</text>
</comment>
<evidence type="ECO:0000259" key="9">
    <source>
        <dbReference type="PROSITE" id="PS51193"/>
    </source>
</evidence>
<dbReference type="InterPro" id="IPR027417">
    <property type="entry name" value="P-loop_NTPase"/>
</dbReference>
<dbReference type="Proteomes" id="UP001611580">
    <property type="component" value="Unassembled WGS sequence"/>
</dbReference>
<evidence type="ECO:0000256" key="1">
    <source>
        <dbReference type="ARBA" id="ARBA00001966"/>
    </source>
</evidence>
<dbReference type="GO" id="GO:0003678">
    <property type="term" value="F:DNA helicase activity"/>
    <property type="evidence" value="ECO:0007669"/>
    <property type="project" value="UniProtKB-EC"/>
</dbReference>
<dbReference type="PANTHER" id="PTHR11472:SF34">
    <property type="entry name" value="REGULATOR OF TELOMERE ELONGATION HELICASE 1"/>
    <property type="match status" value="1"/>
</dbReference>
<comment type="caution">
    <text evidence="10">The sequence shown here is derived from an EMBL/GenBank/DDBJ whole genome shotgun (WGS) entry which is preliminary data.</text>
</comment>
<dbReference type="PROSITE" id="PS51193">
    <property type="entry name" value="HELICASE_ATP_BIND_2"/>
    <property type="match status" value="1"/>
</dbReference>
<dbReference type="RefSeq" id="WP_397401143.1">
    <property type="nucleotide sequence ID" value="NZ_JBIRYI010000001.1"/>
</dbReference>
<evidence type="ECO:0000256" key="6">
    <source>
        <dbReference type="ARBA" id="ARBA00044969"/>
    </source>
</evidence>